<sequence>MYHHGFTKIGTAGISEPMSEPRVPEAGLAARAVAHSESHDHDYVNSLLAAWGQFLVDDLLITANGNKVFVVNVTFNLFANNDNNNILCPEKKNEFEKISLSRRTVFRHIEIMANDIKTALTDYMAGFESFSISLDESTDLTDTFQLAAFTRGVDKEFSVTKELLYLLSSR</sequence>
<dbReference type="STRING" id="151549.A0A4C1ZJQ9"/>
<dbReference type="OrthoDB" id="823504at2759"/>
<dbReference type="EMBL" id="BGZK01001813">
    <property type="protein sequence ID" value="GBP86745.1"/>
    <property type="molecule type" value="Genomic_DNA"/>
</dbReference>
<gene>
    <name evidence="1" type="primary">GTF2IRD2</name>
    <name evidence="1" type="ORF">EVAR_64532_1</name>
</gene>
<proteinExistence type="predicted"/>
<dbReference type="Proteomes" id="UP000299102">
    <property type="component" value="Unassembled WGS sequence"/>
</dbReference>
<organism evidence="1 2">
    <name type="scientific">Eumeta variegata</name>
    <name type="common">Bagworm moth</name>
    <name type="synonym">Eumeta japonica</name>
    <dbReference type="NCBI Taxonomy" id="151549"/>
    <lineage>
        <taxon>Eukaryota</taxon>
        <taxon>Metazoa</taxon>
        <taxon>Ecdysozoa</taxon>
        <taxon>Arthropoda</taxon>
        <taxon>Hexapoda</taxon>
        <taxon>Insecta</taxon>
        <taxon>Pterygota</taxon>
        <taxon>Neoptera</taxon>
        <taxon>Endopterygota</taxon>
        <taxon>Lepidoptera</taxon>
        <taxon>Glossata</taxon>
        <taxon>Ditrysia</taxon>
        <taxon>Tineoidea</taxon>
        <taxon>Psychidae</taxon>
        <taxon>Oiketicinae</taxon>
        <taxon>Eumeta</taxon>
    </lineage>
</organism>
<dbReference type="AlphaFoldDB" id="A0A4C1ZJQ9"/>
<reference evidence="1 2" key="1">
    <citation type="journal article" date="2019" name="Commun. Biol.">
        <title>The bagworm genome reveals a unique fibroin gene that provides high tensile strength.</title>
        <authorList>
            <person name="Kono N."/>
            <person name="Nakamura H."/>
            <person name="Ohtoshi R."/>
            <person name="Tomita M."/>
            <person name="Numata K."/>
            <person name="Arakawa K."/>
        </authorList>
    </citation>
    <scope>NUCLEOTIDE SEQUENCE [LARGE SCALE GENOMIC DNA]</scope>
</reference>
<accession>A0A4C1ZJQ9</accession>
<evidence type="ECO:0000313" key="1">
    <source>
        <dbReference type="EMBL" id="GBP86745.1"/>
    </source>
</evidence>
<dbReference type="PANTHER" id="PTHR45913">
    <property type="entry name" value="EPM2A-INTERACTING PROTEIN 1"/>
    <property type="match status" value="1"/>
</dbReference>
<keyword evidence="2" id="KW-1185">Reference proteome</keyword>
<dbReference type="PANTHER" id="PTHR45913:SF5">
    <property type="entry name" value="GENERAL TRANSCRIPTION FACTOR II-I REPEAT DOMAIN-CONTAINING PROTEIN 2A-LIKE PROTEIN"/>
    <property type="match status" value="1"/>
</dbReference>
<name>A0A4C1ZJQ9_EUMVA</name>
<comment type="caution">
    <text evidence="1">The sequence shown here is derived from an EMBL/GenBank/DDBJ whole genome shotgun (WGS) entry which is preliminary data.</text>
</comment>
<evidence type="ECO:0000313" key="2">
    <source>
        <dbReference type="Proteomes" id="UP000299102"/>
    </source>
</evidence>
<protein>
    <submittedName>
        <fullName evidence="1">General transcription factor II-I repeat domain-containing protein 2</fullName>
    </submittedName>
</protein>